<evidence type="ECO:0000256" key="3">
    <source>
        <dbReference type="ARBA" id="ARBA00023043"/>
    </source>
</evidence>
<dbReference type="GO" id="GO:0000976">
    <property type="term" value="F:transcription cis-regulatory region binding"/>
    <property type="evidence" value="ECO:0007669"/>
    <property type="project" value="TreeGrafter"/>
</dbReference>
<dbReference type="InterPro" id="IPR001611">
    <property type="entry name" value="Leu-rich_rpt"/>
</dbReference>
<protein>
    <submittedName>
        <fullName evidence="6">Uncharacterized protein</fullName>
    </submittedName>
</protein>
<evidence type="ECO:0000256" key="2">
    <source>
        <dbReference type="ARBA" id="ARBA00022737"/>
    </source>
</evidence>
<feature type="compositionally biased region" description="Pro residues" evidence="5">
    <location>
        <begin position="1"/>
        <end position="10"/>
    </location>
</feature>
<dbReference type="InterPro" id="IPR036770">
    <property type="entry name" value="Ankyrin_rpt-contain_sf"/>
</dbReference>
<dbReference type="InterPro" id="IPR032675">
    <property type="entry name" value="LRR_dom_sf"/>
</dbReference>
<dbReference type="AlphaFoldDB" id="A0A8H6Q5Y2"/>
<dbReference type="PROSITE" id="PS50088">
    <property type="entry name" value="ANK_REPEAT"/>
    <property type="match status" value="1"/>
</dbReference>
<feature type="repeat" description="ANK" evidence="4">
    <location>
        <begin position="731"/>
        <end position="763"/>
    </location>
</feature>
<proteinExistence type="predicted"/>
<keyword evidence="3 4" id="KW-0040">ANK repeat</keyword>
<comment type="caution">
    <text evidence="6">The sequence shown here is derived from an EMBL/GenBank/DDBJ whole genome shotgun (WGS) entry which is preliminary data.</text>
</comment>
<dbReference type="GO" id="GO:0005634">
    <property type="term" value="C:nucleus"/>
    <property type="evidence" value="ECO:0007669"/>
    <property type="project" value="TreeGrafter"/>
</dbReference>
<dbReference type="SMART" id="SM00369">
    <property type="entry name" value="LRR_TYP"/>
    <property type="match status" value="2"/>
</dbReference>
<dbReference type="Proteomes" id="UP000662466">
    <property type="component" value="Unassembled WGS sequence"/>
</dbReference>
<organism evidence="6 7">
    <name type="scientific">Aspergillus hiratsukae</name>
    <dbReference type="NCBI Taxonomy" id="1194566"/>
    <lineage>
        <taxon>Eukaryota</taxon>
        <taxon>Fungi</taxon>
        <taxon>Dikarya</taxon>
        <taxon>Ascomycota</taxon>
        <taxon>Pezizomycotina</taxon>
        <taxon>Eurotiomycetes</taxon>
        <taxon>Eurotiomycetidae</taxon>
        <taxon>Eurotiales</taxon>
        <taxon>Aspergillaceae</taxon>
        <taxon>Aspergillus</taxon>
        <taxon>Aspergillus subgen. Fumigati</taxon>
    </lineage>
</organism>
<dbReference type="EMBL" id="JACBAF010002147">
    <property type="protein sequence ID" value="KAF7166237.1"/>
    <property type="molecule type" value="Genomic_DNA"/>
</dbReference>
<dbReference type="Gene3D" id="1.25.40.20">
    <property type="entry name" value="Ankyrin repeat-containing domain"/>
    <property type="match status" value="1"/>
</dbReference>
<feature type="compositionally biased region" description="Polar residues" evidence="5">
    <location>
        <begin position="19"/>
        <end position="38"/>
    </location>
</feature>
<evidence type="ECO:0000313" key="6">
    <source>
        <dbReference type="EMBL" id="KAF7166237.1"/>
    </source>
</evidence>
<accession>A0A8H6Q5Y2</accession>
<name>A0A8H6Q5Y2_9EURO</name>
<feature type="compositionally biased region" description="Low complexity" evidence="5">
    <location>
        <begin position="159"/>
        <end position="171"/>
    </location>
</feature>
<feature type="region of interest" description="Disordered" evidence="5">
    <location>
        <begin position="1"/>
        <end position="86"/>
    </location>
</feature>
<evidence type="ECO:0000313" key="7">
    <source>
        <dbReference type="Proteomes" id="UP000662466"/>
    </source>
</evidence>
<dbReference type="PROSITE" id="PS51450">
    <property type="entry name" value="LRR"/>
    <property type="match status" value="1"/>
</dbReference>
<keyword evidence="2" id="KW-0677">Repeat</keyword>
<dbReference type="InterPro" id="IPR050663">
    <property type="entry name" value="Ankyrin-SOCS_Box"/>
</dbReference>
<dbReference type="SUPFAM" id="SSF52075">
    <property type="entry name" value="Outer arm dynein light chain 1"/>
    <property type="match status" value="1"/>
</dbReference>
<dbReference type="Gene3D" id="3.80.10.10">
    <property type="entry name" value="Ribonuclease Inhibitor"/>
    <property type="match status" value="1"/>
</dbReference>
<dbReference type="SMART" id="SM00248">
    <property type="entry name" value="ANK"/>
    <property type="match status" value="7"/>
</dbReference>
<dbReference type="SUPFAM" id="SSF48403">
    <property type="entry name" value="Ankyrin repeat"/>
    <property type="match status" value="1"/>
</dbReference>
<dbReference type="Pfam" id="PF13855">
    <property type="entry name" value="LRR_8"/>
    <property type="match status" value="1"/>
</dbReference>
<keyword evidence="1" id="KW-0433">Leucine-rich repeat</keyword>
<gene>
    <name evidence="6" type="ORF">CNMCM6106_002133</name>
</gene>
<feature type="region of interest" description="Disordered" evidence="5">
    <location>
        <begin position="152"/>
        <end position="172"/>
    </location>
</feature>
<dbReference type="PANTHER" id="PTHR24193">
    <property type="entry name" value="ANKYRIN REPEAT PROTEIN"/>
    <property type="match status" value="1"/>
</dbReference>
<reference evidence="6" key="1">
    <citation type="submission" date="2020-06" db="EMBL/GenBank/DDBJ databases">
        <title>Draft genome sequences of strains closely related to Aspergillus parafelis and Aspergillus hiratsukae.</title>
        <authorList>
            <person name="Dos Santos R.A.C."/>
            <person name="Rivero-Menendez O."/>
            <person name="Steenwyk J.L."/>
            <person name="Mead M.E."/>
            <person name="Goldman G.H."/>
            <person name="Alastruey-Izquierdo A."/>
            <person name="Rokas A."/>
        </authorList>
    </citation>
    <scope>NUCLEOTIDE SEQUENCE</scope>
    <source>
        <strain evidence="6">CNM-CM6106</strain>
    </source>
</reference>
<dbReference type="InterPro" id="IPR002110">
    <property type="entry name" value="Ankyrin_rpt"/>
</dbReference>
<dbReference type="InterPro" id="IPR003591">
    <property type="entry name" value="Leu-rich_rpt_typical-subtyp"/>
</dbReference>
<dbReference type="Pfam" id="PF12796">
    <property type="entry name" value="Ank_2"/>
    <property type="match status" value="2"/>
</dbReference>
<dbReference type="PROSITE" id="PS50297">
    <property type="entry name" value="ANK_REP_REGION"/>
    <property type="match status" value="1"/>
</dbReference>
<dbReference type="PANTHER" id="PTHR24193:SF121">
    <property type="entry name" value="ADA2A-CONTAINING COMPLEX COMPONENT 3, ISOFORM D"/>
    <property type="match status" value="1"/>
</dbReference>
<dbReference type="GO" id="GO:0045944">
    <property type="term" value="P:positive regulation of transcription by RNA polymerase II"/>
    <property type="evidence" value="ECO:0007669"/>
    <property type="project" value="TreeGrafter"/>
</dbReference>
<evidence type="ECO:0000256" key="1">
    <source>
        <dbReference type="ARBA" id="ARBA00022614"/>
    </source>
</evidence>
<evidence type="ECO:0000256" key="4">
    <source>
        <dbReference type="PROSITE-ProRule" id="PRU00023"/>
    </source>
</evidence>
<sequence>MDSEIPLPPPRRIRHRSPTNASPSATNPPTATAGSSFKKTYHLSRFDDRSSQVSSDPALFSSDDIPASGLENYNGPVPSGAGAGRKRRYRGTWWGETVVDPKRKRADFKDKRLADSGVWMGSDESTAESLLPSEDALMWGEDLMRNMKSPTAVGVGNEGQSSATSSQSGQTVPQLGAFRKVEEPREHQLARTIVNDCLEKGQDSVDLSNGNLRVLPSGLLLPLRYLTKLPSVREPPISEEGYSSLQPFLRLFLAGNALTAVSGEIFELGSLRVLSLRNNKLTEIPPGIRKLTMLQEVNLAVNRLRCLPWEFLWLIKKGDLRHLMVRPNPLLQINEVEVTRWYSPDGSDAASPEEALKSCHYEGPAPEEAWAPIQVAVSPVRRFNMEGIPITDGQSGNLPLRSSDDALSHVPSLREVSLLAFSQSAYCDQISESEMIGYPELMVRLLRQAQGVRNAGGRSCSICHRSFVIPRTEWIEWWDCNILPIELLLPITEYLSNQRDINAFVQTNRNLYHLLHFFLCRYNVQHHQSSAFLWAARNGHASLATKLLDAGANIAALEPPIETERDINTDFSKIENPLLLAAQGGHIAILKSMLSETRPGQACSPAQLCTVLHWAILSRDRELVELMIHHKAPLDPAGEELEAPSALSAAVVSKDESIIRRMLSIGARNGPNEEPCPIARAISTGQPHVAKLLLDHGIRLCTDMGLCFIASRNDTIALQRMIDYGLDLNIHGHTALFTAIMHGQYEMVEFLIEKGANPHLLCELWTYGKGNILEALLYSSIGFAIHFRRLQILKLLLGKGVLPAEDDLPLAVEMELEEAVALLSEFSDQDLPQKETGEFLSAT</sequence>
<evidence type="ECO:0000256" key="5">
    <source>
        <dbReference type="SAM" id="MobiDB-lite"/>
    </source>
</evidence>